<evidence type="ECO:0000313" key="2">
    <source>
        <dbReference type="Proteomes" id="UP000000366"/>
    </source>
</evidence>
<protein>
    <submittedName>
        <fullName evidence="1">Uncharacterized protein</fullName>
    </submittedName>
</protein>
<accession>A2SGX2</accession>
<dbReference type="AlphaFoldDB" id="A2SGX2"/>
<name>A2SGX2_METPP</name>
<gene>
    <name evidence="1" type="ordered locus">Mpe_A1853</name>
</gene>
<organism evidence="1 2">
    <name type="scientific">Methylibium petroleiphilum (strain ATCC BAA-1232 / LMG 22953 / PM1)</name>
    <dbReference type="NCBI Taxonomy" id="420662"/>
    <lineage>
        <taxon>Bacteria</taxon>
        <taxon>Pseudomonadati</taxon>
        <taxon>Pseudomonadota</taxon>
        <taxon>Betaproteobacteria</taxon>
        <taxon>Burkholderiales</taxon>
        <taxon>Sphaerotilaceae</taxon>
        <taxon>Methylibium</taxon>
    </lineage>
</organism>
<sequence>MDEWEGSPPMKLNLYSIDHAPRALPIWETILEDLGRPPPHRVARVLGVGLSTVYRWNKARSAPRSACLALYWLTRWGRSAVHCAAVNDATAAVGYVNALRRENGELRAQLAHVLALSDSGAANAPLLGDGRG</sequence>
<evidence type="ECO:0000313" key="1">
    <source>
        <dbReference type="EMBL" id="ABM94811.1"/>
    </source>
</evidence>
<dbReference type="EMBL" id="CP000555">
    <property type="protein sequence ID" value="ABM94811.1"/>
    <property type="molecule type" value="Genomic_DNA"/>
</dbReference>
<keyword evidence="2" id="KW-1185">Reference proteome</keyword>
<dbReference type="HOGENOM" id="CLU_1914630_0_0_4"/>
<dbReference type="Proteomes" id="UP000000366">
    <property type="component" value="Chromosome"/>
</dbReference>
<dbReference type="eggNOG" id="ENOG502ZQ23">
    <property type="taxonomic scope" value="Bacteria"/>
</dbReference>
<proteinExistence type="predicted"/>
<dbReference type="KEGG" id="mpt:Mpe_A1853"/>
<reference evidence="1 2" key="1">
    <citation type="journal article" date="2007" name="J. Bacteriol.">
        <title>Whole-genome analysis of the methyl tert-butyl ether-degrading beta-proteobacterium Methylibium petroleiphilum PM1.</title>
        <authorList>
            <person name="Kane S.R."/>
            <person name="Chakicherla A.Y."/>
            <person name="Chain P.S.G."/>
            <person name="Schmidt R."/>
            <person name="Shin M.W."/>
            <person name="Legler T.C."/>
            <person name="Scow K.M."/>
            <person name="Larimer F.W."/>
            <person name="Lucas S.M."/>
            <person name="Richardson P.M."/>
            <person name="Hristova K.R."/>
        </authorList>
    </citation>
    <scope>NUCLEOTIDE SEQUENCE [LARGE SCALE GENOMIC DNA]</scope>
    <source>
        <strain evidence="2">ATCC BAA-1232 / LMG 22953 / PM1</strain>
    </source>
</reference>